<proteinExistence type="predicted"/>
<reference evidence="1" key="1">
    <citation type="submission" date="2022-07" db="EMBL/GenBank/DDBJ databases">
        <title>Genome Sequence of Lecanicillium saksenae.</title>
        <authorList>
            <person name="Buettner E."/>
        </authorList>
    </citation>
    <scope>NUCLEOTIDE SEQUENCE</scope>
    <source>
        <strain evidence="1">VT-O1</strain>
    </source>
</reference>
<protein>
    <submittedName>
        <fullName evidence="1">Uncharacterized protein</fullName>
    </submittedName>
</protein>
<keyword evidence="2" id="KW-1185">Reference proteome</keyword>
<evidence type="ECO:0000313" key="2">
    <source>
        <dbReference type="Proteomes" id="UP001148737"/>
    </source>
</evidence>
<gene>
    <name evidence="1" type="ORF">NLG97_g6607</name>
</gene>
<accession>A0ACC1QP62</accession>
<name>A0ACC1QP62_9HYPO</name>
<sequence>MPWEYSDIPADYVLGTTTCALFLSLKYHRLHPEYVYTRIRNLQGKYNLRILLTMIDIPNHEDPLRELSKTSMVNNVTIISCWSAAEAGRYLELYKAYEHASFDAIRGKQSSSYAERLVDFVTVPRSLNKSDAVALVANFGSLKNAINADAEQLGMLSGWGGVKVKRWSAAIEEPFRAKNASKRALPTGDAATAAALAEPGAGDRASRLQTAVPLSRVPLRDMPPPPTAGTTSEDGQALNSSKQFQFRGDTDDEDDDLDATAPTSAKPAQVTNKPAQPASDKSEQLSDGIAAALAKLLARAHRKQLPSAFCPLDIFIVPEKMKVAISSSVLLGLASSALAAPAQSDAQVADSRAQEVKGVFQESWAGYYRYAKGHDELHPQRKNWEDDRDGWALTAVDALSTAIVMRDNATVANILDIISKVDFSTTKKQNDRISVFETTIRYLGGMVASYDMLSGPYSDLLNGKDAKLLLNQAKTLADGLSVAFDTPSGIPDPTVYFNPSKRKSGTDRNNAAEIGTLILEWTRLSDLTGDDKYAKLAQKAENYLLRPTGAPEAWPGLVGTWVGIKDGRFQDSSGDWASYMDSFYEYLIKMYLFDPSSFSEHKDRWVKAADSTMAHLASHPSTRSDLTFLKSYNGQSTKAESEHLASFAGGNFILGGILLNEDKYINFGLQLAESYYQTYKTPSGIGPDGFQWVDSQQGGSAPGNQAGFYNKSGFWASSPSWGLNPETMESLYYAYRVTGDRKYQDMVYEGFQNMRRVCKSGSGYSDINNVMDKNGGGFNDRMESFWLAETLKYMYLIFVEDSPVHLHGKGQKTDFVFNTEAHPIRVRH</sequence>
<comment type="caution">
    <text evidence="1">The sequence shown here is derived from an EMBL/GenBank/DDBJ whole genome shotgun (WGS) entry which is preliminary data.</text>
</comment>
<organism evidence="1 2">
    <name type="scientific">Lecanicillium saksenae</name>
    <dbReference type="NCBI Taxonomy" id="468837"/>
    <lineage>
        <taxon>Eukaryota</taxon>
        <taxon>Fungi</taxon>
        <taxon>Dikarya</taxon>
        <taxon>Ascomycota</taxon>
        <taxon>Pezizomycotina</taxon>
        <taxon>Sordariomycetes</taxon>
        <taxon>Hypocreomycetidae</taxon>
        <taxon>Hypocreales</taxon>
        <taxon>Cordycipitaceae</taxon>
        <taxon>Lecanicillium</taxon>
    </lineage>
</organism>
<dbReference type="Proteomes" id="UP001148737">
    <property type="component" value="Unassembled WGS sequence"/>
</dbReference>
<dbReference type="EMBL" id="JANAKD010000899">
    <property type="protein sequence ID" value="KAJ3486455.1"/>
    <property type="molecule type" value="Genomic_DNA"/>
</dbReference>
<evidence type="ECO:0000313" key="1">
    <source>
        <dbReference type="EMBL" id="KAJ3486455.1"/>
    </source>
</evidence>